<keyword evidence="5" id="KW-0479">Metal-binding</keyword>
<dbReference type="GO" id="GO:0033743">
    <property type="term" value="F:peptide-methionine (R)-S-oxide reductase activity"/>
    <property type="evidence" value="ECO:0007669"/>
    <property type="project" value="UniProtKB-EC"/>
</dbReference>
<dbReference type="GO" id="GO:0005737">
    <property type="term" value="C:cytoplasm"/>
    <property type="evidence" value="ECO:0007669"/>
    <property type="project" value="TreeGrafter"/>
</dbReference>
<feature type="region of interest" description="Disordered" evidence="6">
    <location>
        <begin position="95"/>
        <end position="116"/>
    </location>
</feature>
<dbReference type="InterPro" id="IPR028427">
    <property type="entry name" value="Met_Sox_Rdtase_MsrB"/>
</dbReference>
<gene>
    <name evidence="8" type="ORF">PPROV_000130700</name>
</gene>
<comment type="catalytic activity">
    <reaction evidence="4 5">
        <text>L-methionyl-[protein] + [thioredoxin]-disulfide + H2O = L-methionyl-(R)-S-oxide-[protein] + [thioredoxin]-dithiol</text>
        <dbReference type="Rhea" id="RHEA:24164"/>
        <dbReference type="Rhea" id="RHEA-COMP:10698"/>
        <dbReference type="Rhea" id="RHEA-COMP:10700"/>
        <dbReference type="Rhea" id="RHEA-COMP:12313"/>
        <dbReference type="Rhea" id="RHEA-COMP:12314"/>
        <dbReference type="ChEBI" id="CHEBI:15377"/>
        <dbReference type="ChEBI" id="CHEBI:16044"/>
        <dbReference type="ChEBI" id="CHEBI:29950"/>
        <dbReference type="ChEBI" id="CHEBI:45764"/>
        <dbReference type="ChEBI" id="CHEBI:50058"/>
        <dbReference type="EC" id="1.8.4.12"/>
    </reaction>
</comment>
<keyword evidence="5" id="KW-0862">Zinc</keyword>
<dbReference type="PANTHER" id="PTHR10173">
    <property type="entry name" value="METHIONINE SULFOXIDE REDUCTASE"/>
    <property type="match status" value="1"/>
</dbReference>
<dbReference type="InterPro" id="IPR002579">
    <property type="entry name" value="Met_Sox_Rdtase_MsrB_dom"/>
</dbReference>
<comment type="caution">
    <text evidence="8">The sequence shown here is derived from an EMBL/GenBank/DDBJ whole genome shotgun (WGS) entry which is preliminary data.</text>
</comment>
<dbReference type="GO" id="GO:0046872">
    <property type="term" value="F:metal ion binding"/>
    <property type="evidence" value="ECO:0007669"/>
    <property type="project" value="UniProtKB-KW"/>
</dbReference>
<comment type="similarity">
    <text evidence="1 5">Belongs to the MsrB Met sulfoxide reductase family.</text>
</comment>
<evidence type="ECO:0000259" key="7">
    <source>
        <dbReference type="PROSITE" id="PS51790"/>
    </source>
</evidence>
<dbReference type="Proteomes" id="UP000660262">
    <property type="component" value="Unassembled WGS sequence"/>
</dbReference>
<evidence type="ECO:0000256" key="6">
    <source>
        <dbReference type="SAM" id="MobiDB-lite"/>
    </source>
</evidence>
<keyword evidence="3 5" id="KW-0560">Oxidoreductase</keyword>
<name>A0A830HAC6_9CHLO</name>
<reference evidence="8" key="1">
    <citation type="submission" date="2020-10" db="EMBL/GenBank/DDBJ databases">
        <title>Unveiling of a novel bifunctional photoreceptor, Dualchrome1, isolated from a cosmopolitan green alga.</title>
        <authorList>
            <person name="Suzuki S."/>
            <person name="Kawachi M."/>
        </authorList>
    </citation>
    <scope>NUCLEOTIDE SEQUENCE</scope>
    <source>
        <strain evidence="8">NIES 2893</strain>
    </source>
</reference>
<protein>
    <recommendedName>
        <fullName evidence="2 5">Peptide-methionine (R)-S-oxide reductase</fullName>
        <ecNumber evidence="2 5">1.8.4.12</ecNumber>
    </recommendedName>
</protein>
<feature type="compositionally biased region" description="Basic residues" evidence="6">
    <location>
        <begin position="28"/>
        <end position="45"/>
    </location>
</feature>
<evidence type="ECO:0000256" key="4">
    <source>
        <dbReference type="ARBA" id="ARBA00048488"/>
    </source>
</evidence>
<comment type="cofactor">
    <cofactor evidence="5">
        <name>Zn(2+)</name>
        <dbReference type="ChEBI" id="CHEBI:29105"/>
    </cofactor>
    <text evidence="5">Binds 1 zinc ion per subunit.</text>
</comment>
<accession>A0A830HAC6</accession>
<feature type="domain" description="MsrB" evidence="7">
    <location>
        <begin position="152"/>
        <end position="277"/>
    </location>
</feature>
<sequence length="285" mass="31053">MSHNPSLGSASGAADSHVTHRGTQSSNGRRRREAANAKRRNHPRLRFSVTSYGLRMRNRGEKEMAGRRGLRRLLPRLLRRRGAAAAAAGGVITSASTAASQDDRRRSGKGGGVPGSKAARRAFGVLWPLGLFFIGSRQKPVRENEVEVYKSPEEWKRELPPEAAKVIVDRGTEYAFSSDLYTEQRAGEYECRACGAALYISEDKFDSGTGWPSFTKAVSANAVKKTLQPIYLLGDLSCREVRCTRCGAHLGHVFGDGPAPTGKRHCINGVSLSFVPKQAETKAEL</sequence>
<organism evidence="8 9">
    <name type="scientific">Pycnococcus provasolii</name>
    <dbReference type="NCBI Taxonomy" id="41880"/>
    <lineage>
        <taxon>Eukaryota</taxon>
        <taxon>Viridiplantae</taxon>
        <taxon>Chlorophyta</taxon>
        <taxon>Pseudoscourfieldiophyceae</taxon>
        <taxon>Pseudoscourfieldiales</taxon>
        <taxon>Pycnococcaceae</taxon>
        <taxon>Pycnococcus</taxon>
    </lineage>
</organism>
<proteinExistence type="inferred from homology"/>
<evidence type="ECO:0000256" key="3">
    <source>
        <dbReference type="ARBA" id="ARBA00023002"/>
    </source>
</evidence>
<feature type="region of interest" description="Disordered" evidence="6">
    <location>
        <begin position="1"/>
        <end position="53"/>
    </location>
</feature>
<dbReference type="Gene3D" id="2.170.150.20">
    <property type="entry name" value="Peptide methionine sulfoxide reductase"/>
    <property type="match status" value="1"/>
</dbReference>
<evidence type="ECO:0000256" key="2">
    <source>
        <dbReference type="ARBA" id="ARBA00012499"/>
    </source>
</evidence>
<dbReference type="AlphaFoldDB" id="A0A830HAC6"/>
<dbReference type="InterPro" id="IPR011057">
    <property type="entry name" value="Mss4-like_sf"/>
</dbReference>
<evidence type="ECO:0000256" key="1">
    <source>
        <dbReference type="ARBA" id="ARBA00007174"/>
    </source>
</evidence>
<dbReference type="EC" id="1.8.4.12" evidence="2 5"/>
<keyword evidence="9" id="KW-1185">Reference proteome</keyword>
<dbReference type="GO" id="GO:0030091">
    <property type="term" value="P:protein repair"/>
    <property type="evidence" value="ECO:0007669"/>
    <property type="project" value="InterPro"/>
</dbReference>
<evidence type="ECO:0000313" key="9">
    <source>
        <dbReference type="Proteomes" id="UP000660262"/>
    </source>
</evidence>
<evidence type="ECO:0000313" key="8">
    <source>
        <dbReference type="EMBL" id="GHP02551.1"/>
    </source>
</evidence>
<dbReference type="NCBIfam" id="TIGR00357">
    <property type="entry name" value="peptide-methionine (R)-S-oxide reductase MsrB"/>
    <property type="match status" value="1"/>
</dbReference>
<dbReference type="Pfam" id="PF01641">
    <property type="entry name" value="SelR"/>
    <property type="match status" value="1"/>
</dbReference>
<dbReference type="PANTHER" id="PTHR10173:SF52">
    <property type="entry name" value="METHIONINE-R-SULFOXIDE REDUCTASE B1"/>
    <property type="match status" value="1"/>
</dbReference>
<dbReference type="SUPFAM" id="SSF51316">
    <property type="entry name" value="Mss4-like"/>
    <property type="match status" value="1"/>
</dbReference>
<evidence type="ECO:0000256" key="5">
    <source>
        <dbReference type="RuleBase" id="RU365044"/>
    </source>
</evidence>
<dbReference type="PROSITE" id="PS51790">
    <property type="entry name" value="MSRB"/>
    <property type="match status" value="1"/>
</dbReference>
<dbReference type="EMBL" id="BNJQ01000003">
    <property type="protein sequence ID" value="GHP02551.1"/>
    <property type="molecule type" value="Genomic_DNA"/>
</dbReference>
<comment type="function">
    <text evidence="5">Catalyzes the reduction of methionine sulfoxide (MetSO) to methionine in proteins. Plays a protective role against oxidative stress by restoring activity to proteins that have been inactivated by methionine oxidation. MSRB family specifically reduces the MetSO R-enantiomer.</text>
</comment>
<dbReference type="GO" id="GO:0006979">
    <property type="term" value="P:response to oxidative stress"/>
    <property type="evidence" value="ECO:0007669"/>
    <property type="project" value="InterPro"/>
</dbReference>
<dbReference type="OrthoDB" id="44061at2759"/>